<keyword evidence="1" id="KW-0812">Transmembrane</keyword>
<name>A0ABU8XGG1_9BURK</name>
<proteinExistence type="predicted"/>
<reference evidence="2 3" key="1">
    <citation type="submission" date="2024-03" db="EMBL/GenBank/DDBJ databases">
        <title>Novel species of the genus Variovorax.</title>
        <authorList>
            <person name="Liu Q."/>
            <person name="Xin Y.-H."/>
        </authorList>
    </citation>
    <scope>NUCLEOTIDE SEQUENCE [LARGE SCALE GENOMIC DNA]</scope>
    <source>
        <strain evidence="2 3">KACC 18901</strain>
    </source>
</reference>
<accession>A0ABU8XGG1</accession>
<evidence type="ECO:0000256" key="1">
    <source>
        <dbReference type="SAM" id="Phobius"/>
    </source>
</evidence>
<dbReference type="EMBL" id="JBBKZS010000019">
    <property type="protein sequence ID" value="MEJ8858699.1"/>
    <property type="molecule type" value="Genomic_DNA"/>
</dbReference>
<organism evidence="2 3">
    <name type="scientific">Variovorax robiniae</name>
    <dbReference type="NCBI Taxonomy" id="1836199"/>
    <lineage>
        <taxon>Bacteria</taxon>
        <taxon>Pseudomonadati</taxon>
        <taxon>Pseudomonadota</taxon>
        <taxon>Betaproteobacteria</taxon>
        <taxon>Burkholderiales</taxon>
        <taxon>Comamonadaceae</taxon>
        <taxon>Variovorax</taxon>
    </lineage>
</organism>
<evidence type="ECO:0000313" key="3">
    <source>
        <dbReference type="Proteomes" id="UP001367030"/>
    </source>
</evidence>
<dbReference type="Proteomes" id="UP001367030">
    <property type="component" value="Unassembled WGS sequence"/>
</dbReference>
<keyword evidence="1" id="KW-0472">Membrane</keyword>
<keyword evidence="1" id="KW-1133">Transmembrane helix</keyword>
<sequence>MQKVEIDRHFLLEIWFVALVSVVLGIGLIVGAHQLTPPQISVIVHDVVLSQPQPDPFLKVFLKELGFALIIAGLLAVTFEYLTKSKHQEAADRLVAKINVDLFHAVLGRDIPPSLYAHLKKCALSADIFRTGFRVFFTLGTAGPDRDNPDESKYIRLSEETQYRIRNISNVVQNFRLTMYLDPVKFPAKDNVPQPEFRFIKVDGVDIPFEGGKVIASDLEVNAYYAVELSPGEEKTIDSSSYCYLRLTDEQVFTMRDPTETLSVTLISHSPVLNLDCIALHSSDLVEIRKEPTSKEWLLNDALVGGQGVIVKWSKIEDLN</sequence>
<keyword evidence="3" id="KW-1185">Reference proteome</keyword>
<feature type="transmembrane region" description="Helical" evidence="1">
    <location>
        <begin position="12"/>
        <end position="32"/>
    </location>
</feature>
<comment type="caution">
    <text evidence="2">The sequence shown here is derived from an EMBL/GenBank/DDBJ whole genome shotgun (WGS) entry which is preliminary data.</text>
</comment>
<dbReference type="RefSeq" id="WP_340338755.1">
    <property type="nucleotide sequence ID" value="NZ_JBBKZS010000019.1"/>
</dbReference>
<evidence type="ECO:0000313" key="2">
    <source>
        <dbReference type="EMBL" id="MEJ8858699.1"/>
    </source>
</evidence>
<protein>
    <submittedName>
        <fullName evidence="2">Uncharacterized protein</fullName>
    </submittedName>
</protein>
<gene>
    <name evidence="2" type="ORF">WKW79_29285</name>
</gene>
<feature type="transmembrane region" description="Helical" evidence="1">
    <location>
        <begin position="65"/>
        <end position="83"/>
    </location>
</feature>